<dbReference type="Proteomes" id="UP000030008">
    <property type="component" value="Unassembled WGS sequence"/>
</dbReference>
<reference evidence="1 2" key="1">
    <citation type="submission" date="2014-08" db="EMBL/GenBank/DDBJ databases">
        <title>Clostridium innocuum, an unnegligible vancomycin-resistant pathogen causing extra-intestinal infections.</title>
        <authorList>
            <person name="Feng Y."/>
            <person name="Chiu C.-H."/>
        </authorList>
    </citation>
    <scope>NUCLEOTIDE SEQUENCE [LARGE SCALE GENOMIC DNA]</scope>
    <source>
        <strain evidence="1 2">AN88</strain>
    </source>
</reference>
<dbReference type="EMBL" id="JQIF01000078">
    <property type="protein sequence ID" value="KGJ52175.1"/>
    <property type="molecule type" value="Genomic_DNA"/>
</dbReference>
<comment type="caution">
    <text evidence="1">The sequence shown here is derived from an EMBL/GenBank/DDBJ whole genome shotgun (WGS) entry which is preliminary data.</text>
</comment>
<evidence type="ECO:0000313" key="2">
    <source>
        <dbReference type="Proteomes" id="UP000030008"/>
    </source>
</evidence>
<organism evidence="1 2">
    <name type="scientific">Clostridium innocuum</name>
    <dbReference type="NCBI Taxonomy" id="1522"/>
    <lineage>
        <taxon>Bacteria</taxon>
        <taxon>Bacillati</taxon>
        <taxon>Bacillota</taxon>
        <taxon>Clostridia</taxon>
        <taxon>Eubacteriales</taxon>
        <taxon>Clostridiaceae</taxon>
        <taxon>Clostridium</taxon>
    </lineage>
</organism>
<protein>
    <submittedName>
        <fullName evidence="1">Transcriptional regulator</fullName>
    </submittedName>
</protein>
<dbReference type="RefSeq" id="WP_044906654.1">
    <property type="nucleotide sequence ID" value="NZ_JAQCQO010000071.1"/>
</dbReference>
<evidence type="ECO:0000313" key="1">
    <source>
        <dbReference type="EMBL" id="KGJ52175.1"/>
    </source>
</evidence>
<sequence>MVSTELFIKASEIAKVMGKSKSYGYKIVRELNKELAQKGYMIIEGQTNRQYFYERFYGLIPTKGDD</sequence>
<gene>
    <name evidence="1" type="ORF">CIAN88_16115</name>
</gene>
<dbReference type="AlphaFoldDB" id="A0A099I3A0"/>
<accession>A0A099I3A0</accession>
<name>A0A099I3A0_CLOIN</name>
<proteinExistence type="predicted"/>